<organism evidence="3 4">
    <name type="scientific">Echria macrotheca</name>
    <dbReference type="NCBI Taxonomy" id="438768"/>
    <lineage>
        <taxon>Eukaryota</taxon>
        <taxon>Fungi</taxon>
        <taxon>Dikarya</taxon>
        <taxon>Ascomycota</taxon>
        <taxon>Pezizomycotina</taxon>
        <taxon>Sordariomycetes</taxon>
        <taxon>Sordariomycetidae</taxon>
        <taxon>Sordariales</taxon>
        <taxon>Schizotheciaceae</taxon>
        <taxon>Echria</taxon>
    </lineage>
</organism>
<dbReference type="PRINTS" id="PR00081">
    <property type="entry name" value="GDHRDH"/>
</dbReference>
<dbReference type="GO" id="GO:0005737">
    <property type="term" value="C:cytoplasm"/>
    <property type="evidence" value="ECO:0007669"/>
    <property type="project" value="TreeGrafter"/>
</dbReference>
<accession>A0AAJ0B0Y2</accession>
<sequence>MPSITYSPEKAQKVKGRVIVVTGGAQGIGATTVTLLHTLGAHVVFGDIASGPGAALEDSLKATNPPNGGTVHFRHTDVTSYPDQLALFEEAFKIHGRVDAAISCAATVDDPTWFGNLTLDAVRNETASAGISKMVATNLVAPMILTHLALAFITASPSFPGASIGSNQGFTPSVTFTSSLAGLTPTPGMTIYSSTKHGLVGLTRSLPAVTPTRFNALCPGATDTAMLPDVVKDMWRGAGFRIQPPEVVARSIVQCVVDARLDRRVVVVAGGETWESEEELEKLWPAWLGEVNAKEVEDSGVFFGGPGKRIKLGRD</sequence>
<keyword evidence="2" id="KW-0560">Oxidoreductase</keyword>
<evidence type="ECO:0000256" key="2">
    <source>
        <dbReference type="ARBA" id="ARBA00023002"/>
    </source>
</evidence>
<dbReference type="PANTHER" id="PTHR44229:SF4">
    <property type="entry name" value="15-HYDROXYPROSTAGLANDIN DEHYDROGENASE [NAD(+)]"/>
    <property type="match status" value="1"/>
</dbReference>
<dbReference type="PANTHER" id="PTHR44229">
    <property type="entry name" value="15-HYDROXYPROSTAGLANDIN DEHYDROGENASE [NAD(+)]"/>
    <property type="match status" value="1"/>
</dbReference>
<gene>
    <name evidence="3" type="ORF">QBC47DRAFT_455684</name>
</gene>
<dbReference type="InterPro" id="IPR036291">
    <property type="entry name" value="NAD(P)-bd_dom_sf"/>
</dbReference>
<dbReference type="AlphaFoldDB" id="A0AAJ0B0Y2"/>
<evidence type="ECO:0000256" key="1">
    <source>
        <dbReference type="ARBA" id="ARBA00006484"/>
    </source>
</evidence>
<reference evidence="3" key="1">
    <citation type="submission" date="2023-06" db="EMBL/GenBank/DDBJ databases">
        <title>Genome-scale phylogeny and comparative genomics of the fungal order Sordariales.</title>
        <authorList>
            <consortium name="Lawrence Berkeley National Laboratory"/>
            <person name="Hensen N."/>
            <person name="Bonometti L."/>
            <person name="Westerberg I."/>
            <person name="Brannstrom I.O."/>
            <person name="Guillou S."/>
            <person name="Cros-Aarteil S."/>
            <person name="Calhoun S."/>
            <person name="Haridas S."/>
            <person name="Kuo A."/>
            <person name="Mondo S."/>
            <person name="Pangilinan J."/>
            <person name="Riley R."/>
            <person name="Labutti K."/>
            <person name="Andreopoulos B."/>
            <person name="Lipzen A."/>
            <person name="Chen C."/>
            <person name="Yanf M."/>
            <person name="Daum C."/>
            <person name="Ng V."/>
            <person name="Clum A."/>
            <person name="Steindorff A."/>
            <person name="Ohm R."/>
            <person name="Martin F."/>
            <person name="Silar P."/>
            <person name="Natvig D."/>
            <person name="Lalanne C."/>
            <person name="Gautier V."/>
            <person name="Ament-Velasquez S.L."/>
            <person name="Kruys A."/>
            <person name="Hutchinson M.I."/>
            <person name="Powell A.J."/>
            <person name="Barry K."/>
            <person name="Miller A.N."/>
            <person name="Grigoriev I.V."/>
            <person name="Debuchy R."/>
            <person name="Gladieux P."/>
            <person name="Thoren M.H."/>
            <person name="Johannesson H."/>
        </authorList>
    </citation>
    <scope>NUCLEOTIDE SEQUENCE</scope>
    <source>
        <strain evidence="3">PSN4</strain>
    </source>
</reference>
<proteinExistence type="inferred from homology"/>
<dbReference type="GO" id="GO:0016616">
    <property type="term" value="F:oxidoreductase activity, acting on the CH-OH group of donors, NAD or NADP as acceptor"/>
    <property type="evidence" value="ECO:0007669"/>
    <property type="project" value="TreeGrafter"/>
</dbReference>
<dbReference type="Pfam" id="PF00106">
    <property type="entry name" value="adh_short"/>
    <property type="match status" value="1"/>
</dbReference>
<protein>
    <recommendedName>
        <fullName evidence="5">NAD(P)-binding protein</fullName>
    </recommendedName>
</protein>
<keyword evidence="4" id="KW-1185">Reference proteome</keyword>
<evidence type="ECO:0000313" key="3">
    <source>
        <dbReference type="EMBL" id="KAK1749660.1"/>
    </source>
</evidence>
<dbReference type="Gene3D" id="3.40.50.720">
    <property type="entry name" value="NAD(P)-binding Rossmann-like Domain"/>
    <property type="match status" value="1"/>
</dbReference>
<name>A0AAJ0B0Y2_9PEZI</name>
<dbReference type="InterPro" id="IPR002347">
    <property type="entry name" value="SDR_fam"/>
</dbReference>
<evidence type="ECO:0000313" key="4">
    <source>
        <dbReference type="Proteomes" id="UP001239445"/>
    </source>
</evidence>
<comment type="similarity">
    <text evidence="1">Belongs to the short-chain dehydrogenases/reductases (SDR) family.</text>
</comment>
<comment type="caution">
    <text evidence="3">The sequence shown here is derived from an EMBL/GenBank/DDBJ whole genome shotgun (WGS) entry which is preliminary data.</text>
</comment>
<dbReference type="SUPFAM" id="SSF51735">
    <property type="entry name" value="NAD(P)-binding Rossmann-fold domains"/>
    <property type="match status" value="1"/>
</dbReference>
<dbReference type="EMBL" id="MU839853">
    <property type="protein sequence ID" value="KAK1749660.1"/>
    <property type="molecule type" value="Genomic_DNA"/>
</dbReference>
<dbReference type="Proteomes" id="UP001239445">
    <property type="component" value="Unassembled WGS sequence"/>
</dbReference>
<evidence type="ECO:0008006" key="5">
    <source>
        <dbReference type="Google" id="ProtNLM"/>
    </source>
</evidence>